<dbReference type="GeneID" id="77189655"/>
<dbReference type="EMBL" id="CP087781">
    <property type="protein sequence ID" value="UZA51367.1"/>
    <property type="molecule type" value="Genomic_DNA"/>
</dbReference>
<dbReference type="RefSeq" id="WP_162860443.1">
    <property type="nucleotide sequence ID" value="NZ_CP030241.1"/>
</dbReference>
<reference evidence="2 3" key="1">
    <citation type="journal article" date="2022" name="BMC Microbiol.">
        <title>Whole genome sequencing of Moraxella bovis strains from North America reveals two genotypes with different genetic determinants.</title>
        <authorList>
            <person name="Wynn E.L."/>
            <person name="Hille M.M."/>
            <person name="Loy J.D."/>
            <person name="Schuller G."/>
            <person name="Kuhn K.L."/>
            <person name="Dickey A.M."/>
            <person name="Bono J.L."/>
            <person name="Clawson M.L."/>
        </authorList>
    </citation>
    <scope>NUCLEOTIDE SEQUENCE [LARGE SCALE GENOMIC DNA]</scope>
    <source>
        <strain evidence="1">SAM102599</strain>
        <strain evidence="2 3">SAM57978</strain>
    </source>
</reference>
<proteinExistence type="predicted"/>
<keyword evidence="4" id="KW-1185">Reference proteome</keyword>
<dbReference type="EMBL" id="CP087830">
    <property type="protein sequence ID" value="UZA03506.1"/>
    <property type="molecule type" value="Genomic_DNA"/>
</dbReference>
<dbReference type="Proteomes" id="UP001163283">
    <property type="component" value="Chromosome"/>
</dbReference>
<protein>
    <submittedName>
        <fullName evidence="2">Uncharacterized protein</fullName>
    </submittedName>
</protein>
<sequence>MAQPTPQINPKAPAKNGFNYKPKFGLIIQCDDEPHQQAIFEHLKQLGYKAKVVVV</sequence>
<evidence type="ECO:0000313" key="1">
    <source>
        <dbReference type="EMBL" id="UZA03506.1"/>
    </source>
</evidence>
<name>A0AAQ2T242_MORBO</name>
<organism evidence="2 3">
    <name type="scientific">Moraxella bovis</name>
    <dbReference type="NCBI Taxonomy" id="476"/>
    <lineage>
        <taxon>Bacteria</taxon>
        <taxon>Pseudomonadati</taxon>
        <taxon>Pseudomonadota</taxon>
        <taxon>Gammaproteobacteria</taxon>
        <taxon>Moraxellales</taxon>
        <taxon>Moraxellaceae</taxon>
        <taxon>Moraxella</taxon>
    </lineage>
</organism>
<dbReference type="Proteomes" id="UP001163632">
    <property type="component" value="Chromosome"/>
</dbReference>
<accession>A0AAQ2T242</accession>
<dbReference type="AlphaFoldDB" id="A0AAQ2T242"/>
<evidence type="ECO:0000313" key="2">
    <source>
        <dbReference type="EMBL" id="UZA51367.1"/>
    </source>
</evidence>
<evidence type="ECO:0000313" key="3">
    <source>
        <dbReference type="Proteomes" id="UP001163283"/>
    </source>
</evidence>
<evidence type="ECO:0000313" key="4">
    <source>
        <dbReference type="Proteomes" id="UP001163632"/>
    </source>
</evidence>
<gene>
    <name evidence="1" type="ORF">LP092_01700</name>
    <name evidence="2" type="ORF">LP129_12905</name>
</gene>